<dbReference type="EMBL" id="JASCZI010271926">
    <property type="protein sequence ID" value="MED6217764.1"/>
    <property type="molecule type" value="Genomic_DNA"/>
</dbReference>
<dbReference type="SUPFAM" id="SSF52540">
    <property type="entry name" value="P-loop containing nucleoside triphosphate hydrolases"/>
    <property type="match status" value="1"/>
</dbReference>
<organism evidence="3 4">
    <name type="scientific">Stylosanthes scabra</name>
    <dbReference type="NCBI Taxonomy" id="79078"/>
    <lineage>
        <taxon>Eukaryota</taxon>
        <taxon>Viridiplantae</taxon>
        <taxon>Streptophyta</taxon>
        <taxon>Embryophyta</taxon>
        <taxon>Tracheophyta</taxon>
        <taxon>Spermatophyta</taxon>
        <taxon>Magnoliopsida</taxon>
        <taxon>eudicotyledons</taxon>
        <taxon>Gunneridae</taxon>
        <taxon>Pentapetalae</taxon>
        <taxon>rosids</taxon>
        <taxon>fabids</taxon>
        <taxon>Fabales</taxon>
        <taxon>Fabaceae</taxon>
        <taxon>Papilionoideae</taxon>
        <taxon>50 kb inversion clade</taxon>
        <taxon>dalbergioids sensu lato</taxon>
        <taxon>Dalbergieae</taxon>
        <taxon>Pterocarpus clade</taxon>
        <taxon>Stylosanthes</taxon>
    </lineage>
</organism>
<accession>A0ABU6Z669</accession>
<dbReference type="InterPro" id="IPR000330">
    <property type="entry name" value="SNF2_N"/>
</dbReference>
<dbReference type="PANTHER" id="PTHR45629:SF7">
    <property type="entry name" value="DNA EXCISION REPAIR PROTEIN ERCC-6-RELATED"/>
    <property type="match status" value="1"/>
</dbReference>
<dbReference type="InterPro" id="IPR027417">
    <property type="entry name" value="P-loop_NTPase"/>
</dbReference>
<feature type="domain" description="SNF2 N-terminal" evidence="2">
    <location>
        <begin position="175"/>
        <end position="269"/>
    </location>
</feature>
<evidence type="ECO:0000256" key="1">
    <source>
        <dbReference type="SAM" id="MobiDB-lite"/>
    </source>
</evidence>
<keyword evidence="4" id="KW-1185">Reference proteome</keyword>
<dbReference type="InterPro" id="IPR050496">
    <property type="entry name" value="SNF2_RAD54_helicase_repair"/>
</dbReference>
<evidence type="ECO:0000259" key="2">
    <source>
        <dbReference type="Pfam" id="PF00176"/>
    </source>
</evidence>
<dbReference type="Gene3D" id="3.40.50.10810">
    <property type="entry name" value="Tandem AAA-ATPase domain"/>
    <property type="match status" value="1"/>
</dbReference>
<dbReference type="Proteomes" id="UP001341840">
    <property type="component" value="Unassembled WGS sequence"/>
</dbReference>
<name>A0ABU6Z669_9FABA</name>
<sequence length="293" mass="32447">MEEKDEDEVVSCSSSSSSDEEYEECSSPADDDQRKSQNVDALLRGNLIVKRQPLLPRVLSVGKGGAGACRKPFKPPSSNHTYDNDNALARRLSARKRFVPWGSSACFPRPPLVDLNANENASCIDNAEQPHDKIEVPLPPGIDPLILWHPLDENQTSNLTTIAVDPLLVRFLRPHQREGVQFMFDCVSGLCSAENINGCILADDMGLGKTLQSITLLYTLICQGFDGNPLVRKAIIVTPTSLVSNWEAEIKKWIGERVRLLALCESSREDVLSGIDMFTRPRSTIQAKFPLIF</sequence>
<dbReference type="PANTHER" id="PTHR45629">
    <property type="entry name" value="SNF2/RAD54 FAMILY MEMBER"/>
    <property type="match status" value="1"/>
</dbReference>
<dbReference type="InterPro" id="IPR038718">
    <property type="entry name" value="SNF2-like_sf"/>
</dbReference>
<reference evidence="3 4" key="1">
    <citation type="journal article" date="2023" name="Plants (Basel)">
        <title>Bridging the Gap: Combining Genomics and Transcriptomics Approaches to Understand Stylosanthes scabra, an Orphan Legume from the Brazilian Caatinga.</title>
        <authorList>
            <person name="Ferreira-Neto J.R.C."/>
            <person name="da Silva M.D."/>
            <person name="Binneck E."/>
            <person name="de Melo N.F."/>
            <person name="da Silva R.H."/>
            <person name="de Melo A.L.T.M."/>
            <person name="Pandolfi V."/>
            <person name="Bustamante F.O."/>
            <person name="Brasileiro-Vidal A.C."/>
            <person name="Benko-Iseppon A.M."/>
        </authorList>
    </citation>
    <scope>NUCLEOTIDE SEQUENCE [LARGE SCALE GENOMIC DNA]</scope>
    <source>
        <tissue evidence="3">Leaves</tissue>
    </source>
</reference>
<comment type="caution">
    <text evidence="3">The sequence shown here is derived from an EMBL/GenBank/DDBJ whole genome shotgun (WGS) entry which is preliminary data.</text>
</comment>
<evidence type="ECO:0000313" key="3">
    <source>
        <dbReference type="EMBL" id="MED6217764.1"/>
    </source>
</evidence>
<feature type="region of interest" description="Disordered" evidence="1">
    <location>
        <begin position="1"/>
        <end position="36"/>
    </location>
</feature>
<gene>
    <name evidence="3" type="primary">RAD54_3</name>
    <name evidence="3" type="ORF">PIB30_020560</name>
</gene>
<protein>
    <submittedName>
        <fullName evidence="3">DNA-dependent ATPase protein rad54</fullName>
    </submittedName>
</protein>
<dbReference type="Pfam" id="PF00176">
    <property type="entry name" value="SNF2-rel_dom"/>
    <property type="match status" value="1"/>
</dbReference>
<evidence type="ECO:0000313" key="4">
    <source>
        <dbReference type="Proteomes" id="UP001341840"/>
    </source>
</evidence>
<feature type="region of interest" description="Disordered" evidence="1">
    <location>
        <begin position="64"/>
        <end position="84"/>
    </location>
</feature>
<proteinExistence type="predicted"/>